<name>A0ABQ9Z4M8_9CRUS</name>
<evidence type="ECO:0000256" key="1">
    <source>
        <dbReference type="SAM" id="MobiDB-lite"/>
    </source>
</evidence>
<gene>
    <name evidence="2" type="ORF">OUZ56_012995</name>
</gene>
<evidence type="ECO:0008006" key="4">
    <source>
        <dbReference type="Google" id="ProtNLM"/>
    </source>
</evidence>
<sequence>MLLSEHLRALCDKNRSLQAILNNSSPYEEAEPLLKKMLQQSVSQSKKKSNGYRYMDQALNNFCLNTYILGGRRLYEIFHVNFKGVFPSPRTMGERLAKHQTFIPEGVVNVEGLKEYLTLHNLPMMVSLSEDATAAVGKRQYNSTTNSIYGFSLPLQPNGLPNWKDSVINSALDAELKAMREMLQLGVVQRTNAEKVFPGNSCPWFVSKIDKDAPITVTSECSLNAIIFRDKTSRLLQPKKMCPRPLPDPTAPITGDASPSAPLAACAPSRSRP</sequence>
<feature type="region of interest" description="Disordered" evidence="1">
    <location>
        <begin position="240"/>
        <end position="273"/>
    </location>
</feature>
<evidence type="ECO:0000313" key="2">
    <source>
        <dbReference type="EMBL" id="KAK4007844.1"/>
    </source>
</evidence>
<dbReference type="EMBL" id="JAOYFB010000002">
    <property type="protein sequence ID" value="KAK4007844.1"/>
    <property type="molecule type" value="Genomic_DNA"/>
</dbReference>
<dbReference type="PANTHER" id="PTHR33173:SF2">
    <property type="entry name" value="MYND-TYPE DOMAIN-CONTAINING PROTEIN"/>
    <property type="match status" value="1"/>
</dbReference>
<reference evidence="2 3" key="1">
    <citation type="journal article" date="2023" name="Nucleic Acids Res.">
        <title>The hologenome of Daphnia magna reveals possible DNA methylation and microbiome-mediated evolution of the host genome.</title>
        <authorList>
            <person name="Chaturvedi A."/>
            <person name="Li X."/>
            <person name="Dhandapani V."/>
            <person name="Marshall H."/>
            <person name="Kissane S."/>
            <person name="Cuenca-Cambronero M."/>
            <person name="Asole G."/>
            <person name="Calvet F."/>
            <person name="Ruiz-Romero M."/>
            <person name="Marangio P."/>
            <person name="Guigo R."/>
            <person name="Rago D."/>
            <person name="Mirbahai L."/>
            <person name="Eastwood N."/>
            <person name="Colbourne J.K."/>
            <person name="Zhou J."/>
            <person name="Mallon E."/>
            <person name="Orsini L."/>
        </authorList>
    </citation>
    <scope>NUCLEOTIDE SEQUENCE [LARGE SCALE GENOMIC DNA]</scope>
    <source>
        <strain evidence="2">LRV0_1</strain>
    </source>
</reference>
<evidence type="ECO:0000313" key="3">
    <source>
        <dbReference type="Proteomes" id="UP001234178"/>
    </source>
</evidence>
<keyword evidence="3" id="KW-1185">Reference proteome</keyword>
<dbReference type="PANTHER" id="PTHR33173">
    <property type="match status" value="1"/>
</dbReference>
<organism evidence="2 3">
    <name type="scientific">Daphnia magna</name>
    <dbReference type="NCBI Taxonomy" id="35525"/>
    <lineage>
        <taxon>Eukaryota</taxon>
        <taxon>Metazoa</taxon>
        <taxon>Ecdysozoa</taxon>
        <taxon>Arthropoda</taxon>
        <taxon>Crustacea</taxon>
        <taxon>Branchiopoda</taxon>
        <taxon>Diplostraca</taxon>
        <taxon>Cladocera</taxon>
        <taxon>Anomopoda</taxon>
        <taxon>Daphniidae</taxon>
        <taxon>Daphnia</taxon>
    </lineage>
</organism>
<protein>
    <recommendedName>
        <fullName evidence="4">Reverse transcriptase/retrotransposon-derived protein RNase H-like domain-containing protein</fullName>
    </recommendedName>
</protein>
<comment type="caution">
    <text evidence="2">The sequence shown here is derived from an EMBL/GenBank/DDBJ whole genome shotgun (WGS) entry which is preliminary data.</text>
</comment>
<dbReference type="Proteomes" id="UP001234178">
    <property type="component" value="Unassembled WGS sequence"/>
</dbReference>
<feature type="compositionally biased region" description="Low complexity" evidence="1">
    <location>
        <begin position="257"/>
        <end position="273"/>
    </location>
</feature>
<accession>A0ABQ9Z4M8</accession>
<proteinExistence type="predicted"/>